<dbReference type="InterPro" id="IPR036770">
    <property type="entry name" value="Ankyrin_rpt-contain_sf"/>
</dbReference>
<dbReference type="STRING" id="92696.A0A4R0RBJ5"/>
<feature type="repeat" description="ANK" evidence="3">
    <location>
        <begin position="87"/>
        <end position="119"/>
    </location>
</feature>
<comment type="caution">
    <text evidence="5">The sequence shown here is derived from an EMBL/GenBank/DDBJ whole genome shotgun (WGS) entry which is preliminary data.</text>
</comment>
<gene>
    <name evidence="5" type="ORF">EIP91_004592</name>
</gene>
<sequence length="253" mass="26959">MSNNLTVHAAALNSQVGLVRSLVSQDSELVNSEDVVGHQHAMSKYEATLKFAQDGRTPLHWAASSGSLEIARYLIDQKAQVDPTDSSGWTPLHIAVSAGHEDVVRELLGAGADVKRTNDKGLSALHYAASKSRVDIGRLLVARGADINVKDKANQTPLHRAATTGSTGFINVLLHPPEGSPKTRLNTADRVGNTPLHLAMESAHAEAACLLIEAGADRSRENLDGQTPEDVDGVGGQEQRRAKAYVVERCGKP</sequence>
<dbReference type="GO" id="GO:0051059">
    <property type="term" value="F:NF-kappaB binding"/>
    <property type="evidence" value="ECO:0007669"/>
    <property type="project" value="TreeGrafter"/>
</dbReference>
<dbReference type="GO" id="GO:0071356">
    <property type="term" value="P:cellular response to tumor necrosis factor"/>
    <property type="evidence" value="ECO:0007669"/>
    <property type="project" value="TreeGrafter"/>
</dbReference>
<keyword evidence="2 3" id="KW-0040">ANK repeat</keyword>
<keyword evidence="6" id="KW-1185">Reference proteome</keyword>
<feature type="repeat" description="ANK" evidence="3">
    <location>
        <begin position="54"/>
        <end position="86"/>
    </location>
</feature>
<dbReference type="SMART" id="SM00248">
    <property type="entry name" value="ANK"/>
    <property type="match status" value="6"/>
</dbReference>
<dbReference type="PRINTS" id="PR01415">
    <property type="entry name" value="ANKYRIN"/>
</dbReference>
<feature type="repeat" description="ANK" evidence="3">
    <location>
        <begin position="120"/>
        <end position="152"/>
    </location>
</feature>
<dbReference type="GO" id="GO:0005829">
    <property type="term" value="C:cytosol"/>
    <property type="evidence" value="ECO:0007669"/>
    <property type="project" value="TreeGrafter"/>
</dbReference>
<evidence type="ECO:0000256" key="2">
    <source>
        <dbReference type="ARBA" id="ARBA00023043"/>
    </source>
</evidence>
<evidence type="ECO:0000256" key="3">
    <source>
        <dbReference type="PROSITE-ProRule" id="PRU00023"/>
    </source>
</evidence>
<evidence type="ECO:0000313" key="6">
    <source>
        <dbReference type="Proteomes" id="UP000292702"/>
    </source>
</evidence>
<dbReference type="PROSITE" id="PS50297">
    <property type="entry name" value="ANK_REP_REGION"/>
    <property type="match status" value="4"/>
</dbReference>
<evidence type="ECO:0000313" key="5">
    <source>
        <dbReference type="EMBL" id="TCD64043.1"/>
    </source>
</evidence>
<dbReference type="SUPFAM" id="SSF48403">
    <property type="entry name" value="Ankyrin repeat"/>
    <property type="match status" value="1"/>
</dbReference>
<dbReference type="PANTHER" id="PTHR46680">
    <property type="entry name" value="NF-KAPPA-B INHIBITOR ALPHA"/>
    <property type="match status" value="1"/>
</dbReference>
<dbReference type="InterPro" id="IPR051070">
    <property type="entry name" value="NF-kappa-B_inhibitor"/>
</dbReference>
<name>A0A4R0RBJ5_9APHY</name>
<feature type="region of interest" description="Disordered" evidence="4">
    <location>
        <begin position="220"/>
        <end position="253"/>
    </location>
</feature>
<evidence type="ECO:0000256" key="4">
    <source>
        <dbReference type="SAM" id="MobiDB-lite"/>
    </source>
</evidence>
<dbReference type="OrthoDB" id="539213at2759"/>
<dbReference type="PROSITE" id="PS50088">
    <property type="entry name" value="ANK_REPEAT"/>
    <property type="match status" value="4"/>
</dbReference>
<accession>A0A4R0RBJ5</accession>
<dbReference type="PANTHER" id="PTHR46680:SF3">
    <property type="entry name" value="NF-KAPPA-B INHIBITOR CACTUS"/>
    <property type="match status" value="1"/>
</dbReference>
<dbReference type="Pfam" id="PF12796">
    <property type="entry name" value="Ank_2"/>
    <property type="match status" value="2"/>
</dbReference>
<protein>
    <submittedName>
        <fullName evidence="5">Uncharacterized protein</fullName>
    </submittedName>
</protein>
<dbReference type="AlphaFoldDB" id="A0A4R0RBJ5"/>
<organism evidence="5 6">
    <name type="scientific">Steccherinum ochraceum</name>
    <dbReference type="NCBI Taxonomy" id="92696"/>
    <lineage>
        <taxon>Eukaryota</taxon>
        <taxon>Fungi</taxon>
        <taxon>Dikarya</taxon>
        <taxon>Basidiomycota</taxon>
        <taxon>Agaricomycotina</taxon>
        <taxon>Agaricomycetes</taxon>
        <taxon>Polyporales</taxon>
        <taxon>Steccherinaceae</taxon>
        <taxon>Steccherinum</taxon>
    </lineage>
</organism>
<dbReference type="EMBL" id="RWJN01000259">
    <property type="protein sequence ID" value="TCD64043.1"/>
    <property type="molecule type" value="Genomic_DNA"/>
</dbReference>
<keyword evidence="1" id="KW-0677">Repeat</keyword>
<dbReference type="InterPro" id="IPR002110">
    <property type="entry name" value="Ankyrin_rpt"/>
</dbReference>
<evidence type="ECO:0000256" key="1">
    <source>
        <dbReference type="ARBA" id="ARBA00022737"/>
    </source>
</evidence>
<reference evidence="5 6" key="1">
    <citation type="submission" date="2018-11" db="EMBL/GenBank/DDBJ databases">
        <title>Genome assembly of Steccherinum ochraceum LE-BIN_3174, the white-rot fungus of the Steccherinaceae family (The Residual Polyporoid clade, Polyporales, Basidiomycota).</title>
        <authorList>
            <person name="Fedorova T.V."/>
            <person name="Glazunova O.A."/>
            <person name="Landesman E.O."/>
            <person name="Moiseenko K.V."/>
            <person name="Psurtseva N.V."/>
            <person name="Savinova O.S."/>
            <person name="Shakhova N.V."/>
            <person name="Tyazhelova T.V."/>
            <person name="Vasina D.V."/>
        </authorList>
    </citation>
    <scope>NUCLEOTIDE SEQUENCE [LARGE SCALE GENOMIC DNA]</scope>
    <source>
        <strain evidence="5 6">LE-BIN_3174</strain>
    </source>
</reference>
<dbReference type="Proteomes" id="UP000292702">
    <property type="component" value="Unassembled WGS sequence"/>
</dbReference>
<feature type="repeat" description="ANK" evidence="3">
    <location>
        <begin position="191"/>
        <end position="223"/>
    </location>
</feature>
<proteinExistence type="predicted"/>
<dbReference type="Gene3D" id="1.25.40.20">
    <property type="entry name" value="Ankyrin repeat-containing domain"/>
    <property type="match status" value="3"/>
</dbReference>